<dbReference type="Gene3D" id="3.40.50.1820">
    <property type="entry name" value="alpha/beta hydrolase"/>
    <property type="match status" value="1"/>
</dbReference>
<dbReference type="Proteomes" id="UP000284824">
    <property type="component" value="Unassembled WGS sequence"/>
</dbReference>
<dbReference type="InterPro" id="IPR029058">
    <property type="entry name" value="AB_hydrolase_fold"/>
</dbReference>
<dbReference type="AlphaFoldDB" id="A0A438LYV7"/>
<comment type="similarity">
    <text evidence="1">Belongs to the thioesterase family.</text>
</comment>
<evidence type="ECO:0000313" key="3">
    <source>
        <dbReference type="EMBL" id="RVX38734.1"/>
    </source>
</evidence>
<dbReference type="PANTHER" id="PTHR11487">
    <property type="entry name" value="THIOESTERASE"/>
    <property type="match status" value="1"/>
</dbReference>
<feature type="domain" description="Thioesterase" evidence="2">
    <location>
        <begin position="19"/>
        <end position="230"/>
    </location>
</feature>
<comment type="caution">
    <text evidence="3">The sequence shown here is derived from an EMBL/GenBank/DDBJ whole genome shotgun (WGS) entry which is preliminary data.</text>
</comment>
<evidence type="ECO:0000313" key="4">
    <source>
        <dbReference type="Proteomes" id="UP000284824"/>
    </source>
</evidence>
<keyword evidence="4" id="KW-1185">Reference proteome</keyword>
<dbReference type="InterPro" id="IPR012223">
    <property type="entry name" value="TEII"/>
</dbReference>
<dbReference type="InterPro" id="IPR001031">
    <property type="entry name" value="Thioesterase"/>
</dbReference>
<sequence>MTGSWLASWHPEPDGRPVLLCLPPAGAGCGQFREWQRVLGDDIAVIGVQLPGREARWADPDPASVDEVVGGVAADLSTLIPAEHPLVVYGHSFGGLLGYEITRSLRKERDQRVRALVVAACRPPHHWTGPGRGLAENDRALAGLLDDRGLSADDLDEDSRELMLDVLRRDARLSLTYTGVDLTAVDCAMEAWGGEMDRTVLPEHVRGWRDYAAGDFRSRMFPGGHYFGLDTPAETPALLHDLATGPSTSPSTGGRA</sequence>
<evidence type="ECO:0000259" key="2">
    <source>
        <dbReference type="Pfam" id="PF00975"/>
    </source>
</evidence>
<accession>A0A438LYV7</accession>
<dbReference type="SUPFAM" id="SSF53474">
    <property type="entry name" value="alpha/beta-Hydrolases"/>
    <property type="match status" value="1"/>
</dbReference>
<dbReference type="Pfam" id="PF00975">
    <property type="entry name" value="Thioesterase"/>
    <property type="match status" value="1"/>
</dbReference>
<protein>
    <submittedName>
        <fullName evidence="3">Surfactin synthase thioesterase subunit</fullName>
    </submittedName>
</protein>
<dbReference type="RefSeq" id="WP_164903486.1">
    <property type="nucleotide sequence ID" value="NZ_SAUN01000001.1"/>
</dbReference>
<gene>
    <name evidence="3" type="ORF">EDD27_1058</name>
</gene>
<dbReference type="GO" id="GO:0008610">
    <property type="term" value="P:lipid biosynthetic process"/>
    <property type="evidence" value="ECO:0007669"/>
    <property type="project" value="TreeGrafter"/>
</dbReference>
<dbReference type="EMBL" id="SAUN01000001">
    <property type="protein sequence ID" value="RVX38734.1"/>
    <property type="molecule type" value="Genomic_DNA"/>
</dbReference>
<name>A0A438LYV7_9ACTN</name>
<organism evidence="3 4">
    <name type="scientific">Nonomuraea polychroma</name>
    <dbReference type="NCBI Taxonomy" id="46176"/>
    <lineage>
        <taxon>Bacteria</taxon>
        <taxon>Bacillati</taxon>
        <taxon>Actinomycetota</taxon>
        <taxon>Actinomycetes</taxon>
        <taxon>Streptosporangiales</taxon>
        <taxon>Streptosporangiaceae</taxon>
        <taxon>Nonomuraea</taxon>
    </lineage>
</organism>
<reference evidence="3 4" key="1">
    <citation type="submission" date="2019-01" db="EMBL/GenBank/DDBJ databases">
        <title>Sequencing the genomes of 1000 actinobacteria strains.</title>
        <authorList>
            <person name="Klenk H.-P."/>
        </authorList>
    </citation>
    <scope>NUCLEOTIDE SEQUENCE [LARGE SCALE GENOMIC DNA]</scope>
    <source>
        <strain evidence="3 4">DSM 43925</strain>
    </source>
</reference>
<dbReference type="PANTHER" id="PTHR11487:SF0">
    <property type="entry name" value="S-ACYL FATTY ACID SYNTHASE THIOESTERASE, MEDIUM CHAIN"/>
    <property type="match status" value="1"/>
</dbReference>
<evidence type="ECO:0000256" key="1">
    <source>
        <dbReference type="ARBA" id="ARBA00007169"/>
    </source>
</evidence>
<proteinExistence type="inferred from homology"/>